<dbReference type="GO" id="GO:0004047">
    <property type="term" value="F:aminomethyltransferase activity"/>
    <property type="evidence" value="ECO:0007669"/>
    <property type="project" value="UniProtKB-UniRule"/>
</dbReference>
<evidence type="ECO:0000256" key="4">
    <source>
        <dbReference type="ARBA" id="ARBA00022679"/>
    </source>
</evidence>
<evidence type="ECO:0000256" key="3">
    <source>
        <dbReference type="ARBA" id="ARBA00022576"/>
    </source>
</evidence>
<dbReference type="EC" id="2.1.2.10" evidence="2 7"/>
<dbReference type="GO" id="GO:0008168">
    <property type="term" value="F:methyltransferase activity"/>
    <property type="evidence" value="ECO:0007669"/>
    <property type="project" value="UniProtKB-KW"/>
</dbReference>
<reference evidence="11 12" key="1">
    <citation type="submission" date="2019-10" db="EMBL/GenBank/DDBJ databases">
        <title>New species of Slilvanegrellaceae.</title>
        <authorList>
            <person name="Pitt A."/>
            <person name="Hahn M.W."/>
        </authorList>
    </citation>
    <scope>NUCLEOTIDE SEQUENCE [LARGE SCALE GENOMIC DNA]</scope>
    <source>
        <strain evidence="11 12">SP-Ram-0.45-NSY-1</strain>
    </source>
</reference>
<dbReference type="InterPro" id="IPR029043">
    <property type="entry name" value="GcvT/YgfZ_C"/>
</dbReference>
<name>A0A6N6VT47_9BACT</name>
<dbReference type="NCBIfam" id="TIGR00528">
    <property type="entry name" value="gcvT"/>
    <property type="match status" value="1"/>
</dbReference>
<dbReference type="GO" id="GO:0008483">
    <property type="term" value="F:transaminase activity"/>
    <property type="evidence" value="ECO:0007669"/>
    <property type="project" value="UniProtKB-KW"/>
</dbReference>
<dbReference type="Gene3D" id="3.30.70.1400">
    <property type="entry name" value="Aminomethyltransferase beta-barrel domains"/>
    <property type="match status" value="1"/>
</dbReference>
<comment type="subunit">
    <text evidence="7">The glycine cleavage system is composed of four proteins: P, T, L and H.</text>
</comment>
<dbReference type="GO" id="GO:0005829">
    <property type="term" value="C:cytosol"/>
    <property type="evidence" value="ECO:0007669"/>
    <property type="project" value="TreeGrafter"/>
</dbReference>
<dbReference type="InterPro" id="IPR027266">
    <property type="entry name" value="TrmE/GcvT-like"/>
</dbReference>
<comment type="catalytic activity">
    <reaction evidence="6 7">
        <text>N(6)-[(R)-S(8)-aminomethyldihydrolipoyl]-L-lysyl-[protein] + (6S)-5,6,7,8-tetrahydrofolate = N(6)-[(R)-dihydrolipoyl]-L-lysyl-[protein] + (6R)-5,10-methylene-5,6,7,8-tetrahydrofolate + NH4(+)</text>
        <dbReference type="Rhea" id="RHEA:16945"/>
        <dbReference type="Rhea" id="RHEA-COMP:10475"/>
        <dbReference type="Rhea" id="RHEA-COMP:10492"/>
        <dbReference type="ChEBI" id="CHEBI:15636"/>
        <dbReference type="ChEBI" id="CHEBI:28938"/>
        <dbReference type="ChEBI" id="CHEBI:57453"/>
        <dbReference type="ChEBI" id="CHEBI:83100"/>
        <dbReference type="ChEBI" id="CHEBI:83143"/>
        <dbReference type="EC" id="2.1.2.10"/>
    </reaction>
</comment>
<dbReference type="Gene3D" id="2.40.30.110">
    <property type="entry name" value="Aminomethyltransferase beta-barrel domains"/>
    <property type="match status" value="1"/>
</dbReference>
<dbReference type="OrthoDB" id="5288518at2"/>
<dbReference type="InterPro" id="IPR022903">
    <property type="entry name" value="GcvT_bac"/>
</dbReference>
<dbReference type="Pfam" id="PF08669">
    <property type="entry name" value="GCV_T_C"/>
    <property type="match status" value="1"/>
</dbReference>
<dbReference type="SUPFAM" id="SSF101790">
    <property type="entry name" value="Aminomethyltransferase beta-barrel domain"/>
    <property type="match status" value="1"/>
</dbReference>
<dbReference type="AlphaFoldDB" id="A0A6N6VT47"/>
<evidence type="ECO:0000256" key="8">
    <source>
        <dbReference type="PIRSR" id="PIRSR006487-1"/>
    </source>
</evidence>
<dbReference type="Gene3D" id="4.10.1250.10">
    <property type="entry name" value="Aminomethyltransferase fragment"/>
    <property type="match status" value="1"/>
</dbReference>
<keyword evidence="3 7" id="KW-0032">Aminotransferase</keyword>
<dbReference type="PANTHER" id="PTHR43757:SF2">
    <property type="entry name" value="AMINOMETHYLTRANSFERASE, MITOCHONDRIAL"/>
    <property type="match status" value="1"/>
</dbReference>
<dbReference type="EMBL" id="WFLM01000003">
    <property type="protein sequence ID" value="KAB8038726.1"/>
    <property type="molecule type" value="Genomic_DNA"/>
</dbReference>
<dbReference type="GO" id="GO:0032259">
    <property type="term" value="P:methylation"/>
    <property type="evidence" value="ECO:0007669"/>
    <property type="project" value="UniProtKB-KW"/>
</dbReference>
<dbReference type="Proteomes" id="UP000437748">
    <property type="component" value="Unassembled WGS sequence"/>
</dbReference>
<dbReference type="InterPro" id="IPR013977">
    <property type="entry name" value="GcvT_C"/>
</dbReference>
<organism evidence="11 12">
    <name type="scientific">Silvanigrella paludirubra</name>
    <dbReference type="NCBI Taxonomy" id="2499159"/>
    <lineage>
        <taxon>Bacteria</taxon>
        <taxon>Pseudomonadati</taxon>
        <taxon>Bdellovibrionota</taxon>
        <taxon>Oligoflexia</taxon>
        <taxon>Silvanigrellales</taxon>
        <taxon>Silvanigrellaceae</taxon>
        <taxon>Silvanigrella</taxon>
    </lineage>
</organism>
<evidence type="ECO:0000256" key="2">
    <source>
        <dbReference type="ARBA" id="ARBA00012616"/>
    </source>
</evidence>
<sequence>MSINEKLKITPLYDEHVALGARMVPFAGWNMPVQYSGVVEEHKCVRNQVGLFDVSHMGEINVTGRGALDFLQMMTVNDVSKIIIGQAQYNAFCYENGTIVDDIIIYRRGYDSFFICVNASNIEKDYSWLKEHAPKQGVILENLSDDYAQIAVQGPKSRELVSKVVDVKIADLAYYHFAEGKVLGVPSIIARTGYTGELGYELYIPSSAAPKIWKALMQAGSDYGIKACGLGARDTLRLECGYLLYGNDMDHTTTALECGLSWITKFEKNTFIGKEVLLNQKEKGLNKRLVAFEMQEKAIGRHGYKIYSSKDGEQEIGIITSGSPSPTLTKNIGMAYVTTDYSKIGSSIWIEVRGEKKLAMVVKKPFFVHGSVQG</sequence>
<evidence type="ECO:0000259" key="9">
    <source>
        <dbReference type="Pfam" id="PF01571"/>
    </source>
</evidence>
<feature type="domain" description="Aminomethyltransferase C-terminal" evidence="10">
    <location>
        <begin position="287"/>
        <end position="367"/>
    </location>
</feature>
<evidence type="ECO:0000256" key="6">
    <source>
        <dbReference type="ARBA" id="ARBA00047665"/>
    </source>
</evidence>
<protein>
    <recommendedName>
        <fullName evidence="2 7">Aminomethyltransferase</fullName>
        <ecNumber evidence="2 7">2.1.2.10</ecNumber>
    </recommendedName>
    <alternativeName>
        <fullName evidence="5 7">Glycine cleavage system T protein</fullName>
    </alternativeName>
</protein>
<dbReference type="HAMAP" id="MF_00259">
    <property type="entry name" value="GcvT"/>
    <property type="match status" value="1"/>
</dbReference>
<accession>A0A6N6VT47</accession>
<dbReference type="InterPro" id="IPR028896">
    <property type="entry name" value="GcvT/YgfZ/DmdA"/>
</dbReference>
<evidence type="ECO:0000256" key="7">
    <source>
        <dbReference type="HAMAP-Rule" id="MF_00259"/>
    </source>
</evidence>
<dbReference type="SUPFAM" id="SSF103025">
    <property type="entry name" value="Folate-binding domain"/>
    <property type="match status" value="1"/>
</dbReference>
<comment type="caution">
    <text evidence="11">The sequence shown here is derived from an EMBL/GenBank/DDBJ whole genome shotgun (WGS) entry which is preliminary data.</text>
</comment>
<dbReference type="GO" id="GO:0019464">
    <property type="term" value="P:glycine decarboxylation via glycine cleavage system"/>
    <property type="evidence" value="ECO:0007669"/>
    <property type="project" value="UniProtKB-UniRule"/>
</dbReference>
<keyword evidence="12" id="KW-1185">Reference proteome</keyword>
<dbReference type="GO" id="GO:0005960">
    <property type="term" value="C:glycine cleavage complex"/>
    <property type="evidence" value="ECO:0007669"/>
    <property type="project" value="InterPro"/>
</dbReference>
<dbReference type="PANTHER" id="PTHR43757">
    <property type="entry name" value="AMINOMETHYLTRANSFERASE"/>
    <property type="match status" value="1"/>
</dbReference>
<dbReference type="FunFam" id="3.30.70.1400:FF:000001">
    <property type="entry name" value="Aminomethyltransferase"/>
    <property type="match status" value="1"/>
</dbReference>
<gene>
    <name evidence="7 11" type="primary">gcvT</name>
    <name evidence="11" type="ORF">GCL60_07635</name>
</gene>
<feature type="binding site" evidence="8">
    <location>
        <position position="201"/>
    </location>
    <ligand>
        <name>substrate</name>
    </ligand>
</feature>
<keyword evidence="11" id="KW-0489">Methyltransferase</keyword>
<proteinExistence type="inferred from homology"/>
<feature type="domain" description="GCVT N-terminal" evidence="9">
    <location>
        <begin position="12"/>
        <end position="268"/>
    </location>
</feature>
<evidence type="ECO:0000313" key="12">
    <source>
        <dbReference type="Proteomes" id="UP000437748"/>
    </source>
</evidence>
<evidence type="ECO:0000259" key="10">
    <source>
        <dbReference type="Pfam" id="PF08669"/>
    </source>
</evidence>
<dbReference type="RefSeq" id="WP_153419999.1">
    <property type="nucleotide sequence ID" value="NZ_WFLM01000003.1"/>
</dbReference>
<dbReference type="InterPro" id="IPR006222">
    <property type="entry name" value="GCVT_N"/>
</dbReference>
<evidence type="ECO:0000256" key="1">
    <source>
        <dbReference type="ARBA" id="ARBA00008609"/>
    </source>
</evidence>
<dbReference type="FunFam" id="2.40.30.110:FF:000003">
    <property type="entry name" value="Aminomethyltransferase"/>
    <property type="match status" value="1"/>
</dbReference>
<keyword evidence="4 7" id="KW-0808">Transferase</keyword>
<comment type="function">
    <text evidence="7">The glycine cleavage system catalyzes the degradation of glycine.</text>
</comment>
<dbReference type="Gene3D" id="3.30.1360.120">
    <property type="entry name" value="Probable tRNA modification gtpase trme, domain 1"/>
    <property type="match status" value="1"/>
</dbReference>
<dbReference type="NCBIfam" id="NF001567">
    <property type="entry name" value="PRK00389.1"/>
    <property type="match status" value="1"/>
</dbReference>
<dbReference type="PIRSF" id="PIRSF006487">
    <property type="entry name" value="GcvT"/>
    <property type="match status" value="1"/>
</dbReference>
<dbReference type="InterPro" id="IPR006223">
    <property type="entry name" value="GcvT"/>
</dbReference>
<comment type="similarity">
    <text evidence="1 7">Belongs to the GcvT family.</text>
</comment>
<dbReference type="Pfam" id="PF01571">
    <property type="entry name" value="GCV_T"/>
    <property type="match status" value="1"/>
</dbReference>
<evidence type="ECO:0000256" key="5">
    <source>
        <dbReference type="ARBA" id="ARBA00031395"/>
    </source>
</evidence>
<evidence type="ECO:0000313" key="11">
    <source>
        <dbReference type="EMBL" id="KAB8038726.1"/>
    </source>
</evidence>